<sequence length="993" mass="108497">MTQKALRQRIKPLPPSPEAEKALERLAHAAGRQEKEAALQALLADDALKAFLGTSLGDCPYLLDLAAKDIDRLAEIIETAPEALLQATTAALADLEPADEKALMAALRQAKQKVALTLGLADLGGALELEGVVGALSDFADQAIDTALAFLLREAERQGKWQGGGPRDCGLVVLAMGKQGAHELNYSSDIDLIVLFDPQTPGLAEGVERSVFWVRIVRRLVSLLQERTADGYVFRVDLRLRPDPGATPVALSIPGALSYYESMGQNWERAALIKARPAAGDRKVGEDFLRELGPYIWRKHLDFAAIADIHSIKRQVHIHRGHAKVRVAGHDLKRGRGGIRDIELFAQTQQLIAGGRDADLRGLRTRDVLAKLAEKGWVTGEEAAELDRAYVFLRGVEHRLQMVRDEQTQTLPQEKEGLQRIARLCGFAELEDFETELLKHLNAVAARYQELFEEAAPLSTELGNLVFTGGDDDPGTLETLSQLGFRQPANVTETVRAWHFGRYQATRSTTARERLTEFTPALLAALAETPDPDAAFRSFDAVVRKLPAGVPLFSLLAANPGLLELLALVLGASPMLAETLAKRPHVIDILTDPELLAEPISRKVLDAQLRTSLADARSYEDRLDRARIFAREMRFLIGVKVLAGAMDAPEAGSAFADLAETVIEELFVATRREFARRHGEVPGGDVALLAMGRLGSREMTATSDLDLIVVYDFAPEAKESDGEKPLAPSQYYTRLTQRFVTALSAQTAEGAAYEVDLRLRPSGRAGPLATPFSGFERYQREEAWTWEHMALCRARCIFAEGDLGTRVETVISDVLKTPREETKLKADIASMYDRVQAAKGGTSRWQMKTVPGGLTALEFLAQYLILAGRVAAQSAPPYRVFESAAEEEGEGDWKVLAKASCLQAALLQGLRLIGEDAARDPEATAEGTKRLLLRLATQAEIVAEAGDLPPSQVIADFDGLVARLDRAQAEVHKIFDGLLRQERSQASDEGDGA</sequence>
<evidence type="ECO:0000259" key="9">
    <source>
        <dbReference type="Pfam" id="PF08335"/>
    </source>
</evidence>
<feature type="region of interest" description="Adenylyl removase" evidence="7">
    <location>
        <begin position="1"/>
        <end position="455"/>
    </location>
</feature>
<keyword evidence="2 7" id="KW-0548">Nucleotidyltransferase</keyword>
<dbReference type="Pfam" id="PF03710">
    <property type="entry name" value="GlnE"/>
    <property type="match status" value="2"/>
</dbReference>
<comment type="similarity">
    <text evidence="7">Belongs to the GlnE family.</text>
</comment>
<protein>
    <recommendedName>
        <fullName evidence="7">Bifunctional glutamine synthetase adenylyltransferase/adenylyl-removing enzyme</fullName>
    </recommendedName>
    <alternativeName>
        <fullName evidence="7">ATP:glutamine synthetase adenylyltransferase</fullName>
    </alternativeName>
    <alternativeName>
        <fullName evidence="7">ATase</fullName>
    </alternativeName>
    <domain>
        <recommendedName>
            <fullName evidence="7">Glutamine synthetase adenylyl-L-tyrosine phosphorylase</fullName>
            <ecNumber evidence="7">2.7.7.89</ecNumber>
        </recommendedName>
        <alternativeName>
            <fullName evidence="7">Adenylyl removase</fullName>
            <shortName evidence="7">AR</shortName>
            <shortName evidence="7">AT-N</shortName>
        </alternativeName>
    </domain>
    <domain>
        <recommendedName>
            <fullName evidence="7">Glutamine synthetase adenylyl transferase</fullName>
            <ecNumber evidence="7">2.7.7.42</ecNumber>
        </recommendedName>
        <alternativeName>
            <fullName evidence="7">Adenylyl transferase</fullName>
            <shortName evidence="7">AT</shortName>
            <shortName evidence="7">AT-C</shortName>
        </alternativeName>
    </domain>
</protein>
<feature type="domain" description="PII-uridylyltransferase/Glutamine-synthetase adenylyltransferase" evidence="9">
    <location>
        <begin position="319"/>
        <end position="452"/>
    </location>
</feature>
<dbReference type="PANTHER" id="PTHR30621">
    <property type="entry name" value="GLUTAMINE SYNTHETASE ADENYLYLTRANSFERASE"/>
    <property type="match status" value="1"/>
</dbReference>
<evidence type="ECO:0000256" key="2">
    <source>
        <dbReference type="ARBA" id="ARBA00022695"/>
    </source>
</evidence>
<dbReference type="InterPro" id="IPR023057">
    <property type="entry name" value="GlnE"/>
</dbReference>
<evidence type="ECO:0000256" key="4">
    <source>
        <dbReference type="ARBA" id="ARBA00022840"/>
    </source>
</evidence>
<gene>
    <name evidence="7" type="primary">glnE</name>
    <name evidence="10" type="ORF">J2R99_000345</name>
</gene>
<comment type="cofactor">
    <cofactor evidence="7">
        <name>Mg(2+)</name>
        <dbReference type="ChEBI" id="CHEBI:18420"/>
    </cofactor>
</comment>
<dbReference type="EMBL" id="JAUSUK010000001">
    <property type="protein sequence ID" value="MDQ0324496.1"/>
    <property type="molecule type" value="Genomic_DNA"/>
</dbReference>
<dbReference type="EC" id="2.7.7.42" evidence="7"/>
<dbReference type="NCBIfam" id="NF010706">
    <property type="entry name" value="PRK14108.1"/>
    <property type="match status" value="1"/>
</dbReference>
<evidence type="ECO:0000256" key="6">
    <source>
        <dbReference type="ARBA" id="ARBA00023268"/>
    </source>
</evidence>
<dbReference type="PANTHER" id="PTHR30621:SF0">
    <property type="entry name" value="BIFUNCTIONAL GLUTAMINE SYNTHETASE ADENYLYLTRANSFERASE_ADENYLYL-REMOVING ENZYME"/>
    <property type="match status" value="1"/>
</dbReference>
<evidence type="ECO:0000313" key="10">
    <source>
        <dbReference type="EMBL" id="MDQ0324496.1"/>
    </source>
</evidence>
<dbReference type="Proteomes" id="UP001230253">
    <property type="component" value="Unassembled WGS sequence"/>
</dbReference>
<dbReference type="NCBIfam" id="NF008292">
    <property type="entry name" value="PRK11072.1"/>
    <property type="match status" value="1"/>
</dbReference>
<dbReference type="Gene3D" id="1.20.120.1510">
    <property type="match status" value="1"/>
</dbReference>
<dbReference type="SUPFAM" id="SSF81593">
    <property type="entry name" value="Nucleotidyltransferase substrate binding subunit/domain"/>
    <property type="match status" value="2"/>
</dbReference>
<dbReference type="EC" id="2.7.7.89" evidence="7"/>
<keyword evidence="1 7" id="KW-0808">Transferase</keyword>
<dbReference type="GO" id="GO:0008882">
    <property type="term" value="F:[glutamate-ammonia-ligase] adenylyltransferase activity"/>
    <property type="evidence" value="ECO:0007669"/>
    <property type="project" value="UniProtKB-EC"/>
</dbReference>
<evidence type="ECO:0000256" key="7">
    <source>
        <dbReference type="HAMAP-Rule" id="MF_00802"/>
    </source>
</evidence>
<evidence type="ECO:0000256" key="3">
    <source>
        <dbReference type="ARBA" id="ARBA00022741"/>
    </source>
</evidence>
<comment type="caution">
    <text evidence="10">The sequence shown here is derived from an EMBL/GenBank/DDBJ whole genome shotgun (WGS) entry which is preliminary data.</text>
</comment>
<dbReference type="CDD" id="cd05401">
    <property type="entry name" value="NT_GlnE_GlnD_like"/>
    <property type="match status" value="2"/>
</dbReference>
<dbReference type="HAMAP" id="MF_00802">
    <property type="entry name" value="GlnE"/>
    <property type="match status" value="1"/>
</dbReference>
<comment type="function">
    <text evidence="7">Involved in the regulation of glutamine synthetase GlnA, a key enzyme in the process to assimilate ammonia. When cellular nitrogen levels are high, the C-terminal adenylyl transferase (AT) inactivates GlnA by covalent transfer of an adenylyl group from ATP to specific tyrosine residue of GlnA, thus reducing its activity. Conversely, when nitrogen levels are low, the N-terminal adenylyl removase (AR) activates GlnA by removing the adenylyl group by phosphorolysis, increasing its activity. The regulatory region of GlnE binds the signal transduction protein PII (GlnB) which indicates the nitrogen status of the cell.</text>
</comment>
<feature type="domain" description="Glutamate-ammonia ligase adenylyltransferase repeated" evidence="8">
    <location>
        <begin position="564"/>
        <end position="808"/>
    </location>
</feature>
<reference evidence="10 11" key="1">
    <citation type="submission" date="2023-07" db="EMBL/GenBank/DDBJ databases">
        <title>Genomic Encyclopedia of Type Strains, Phase IV (KMG-IV): sequencing the most valuable type-strain genomes for metagenomic binning, comparative biology and taxonomic classification.</title>
        <authorList>
            <person name="Goeker M."/>
        </authorList>
    </citation>
    <scope>NUCLEOTIDE SEQUENCE [LARGE SCALE GENOMIC DNA]</scope>
    <source>
        <strain evidence="10 11">DSM 11549</strain>
    </source>
</reference>
<comment type="catalytic activity">
    <reaction evidence="7">
        <text>[glutamine synthetase]-O(4)-(5'-adenylyl)-L-tyrosine + phosphate = [glutamine synthetase]-L-tyrosine + ADP</text>
        <dbReference type="Rhea" id="RHEA:43716"/>
        <dbReference type="Rhea" id="RHEA-COMP:10660"/>
        <dbReference type="Rhea" id="RHEA-COMP:10661"/>
        <dbReference type="ChEBI" id="CHEBI:43474"/>
        <dbReference type="ChEBI" id="CHEBI:46858"/>
        <dbReference type="ChEBI" id="CHEBI:83624"/>
        <dbReference type="ChEBI" id="CHEBI:456216"/>
        <dbReference type="EC" id="2.7.7.89"/>
    </reaction>
</comment>
<accession>A0ABU0C1V9</accession>
<dbReference type="InterPro" id="IPR043519">
    <property type="entry name" value="NT_sf"/>
</dbReference>
<keyword evidence="11" id="KW-1185">Reference proteome</keyword>
<keyword evidence="5 7" id="KW-0460">Magnesium</keyword>
<keyword evidence="6 7" id="KW-0511">Multifunctional enzyme</keyword>
<feature type="domain" description="Glutamate-ammonia ligase adenylyltransferase repeated" evidence="8">
    <location>
        <begin position="57"/>
        <end position="290"/>
    </location>
</feature>
<dbReference type="InterPro" id="IPR005190">
    <property type="entry name" value="GlnE_rpt_dom"/>
</dbReference>
<feature type="region of interest" description="Adenylyl transferase" evidence="7">
    <location>
        <begin position="459"/>
        <end position="993"/>
    </location>
</feature>
<organism evidence="10 11">
    <name type="scientific">Rhodopseudomonas julia</name>
    <dbReference type="NCBI Taxonomy" id="200617"/>
    <lineage>
        <taxon>Bacteria</taxon>
        <taxon>Pseudomonadati</taxon>
        <taxon>Pseudomonadota</taxon>
        <taxon>Alphaproteobacteria</taxon>
        <taxon>Hyphomicrobiales</taxon>
        <taxon>Nitrobacteraceae</taxon>
        <taxon>Rhodopseudomonas</taxon>
    </lineage>
</organism>
<dbReference type="SUPFAM" id="SSF81301">
    <property type="entry name" value="Nucleotidyltransferase"/>
    <property type="match status" value="2"/>
</dbReference>
<keyword evidence="3 7" id="KW-0547">Nucleotide-binding</keyword>
<evidence type="ECO:0000313" key="11">
    <source>
        <dbReference type="Proteomes" id="UP001230253"/>
    </source>
</evidence>
<keyword evidence="4 7" id="KW-0067">ATP-binding</keyword>
<evidence type="ECO:0000256" key="1">
    <source>
        <dbReference type="ARBA" id="ARBA00022679"/>
    </source>
</evidence>
<dbReference type="Gene3D" id="1.20.120.330">
    <property type="entry name" value="Nucleotidyltransferases domain 2"/>
    <property type="match status" value="2"/>
</dbReference>
<dbReference type="RefSeq" id="WP_307152780.1">
    <property type="nucleotide sequence ID" value="NZ_JAUSUK010000001.1"/>
</dbReference>
<proteinExistence type="inferred from homology"/>
<dbReference type="InterPro" id="IPR013546">
    <property type="entry name" value="PII_UdlTrfase/GS_AdlTrfase"/>
</dbReference>
<comment type="catalytic activity">
    <reaction evidence="7">
        <text>[glutamine synthetase]-L-tyrosine + ATP = [glutamine synthetase]-O(4)-(5'-adenylyl)-L-tyrosine + diphosphate</text>
        <dbReference type="Rhea" id="RHEA:18589"/>
        <dbReference type="Rhea" id="RHEA-COMP:10660"/>
        <dbReference type="Rhea" id="RHEA-COMP:10661"/>
        <dbReference type="ChEBI" id="CHEBI:30616"/>
        <dbReference type="ChEBI" id="CHEBI:33019"/>
        <dbReference type="ChEBI" id="CHEBI:46858"/>
        <dbReference type="ChEBI" id="CHEBI:83624"/>
        <dbReference type="EC" id="2.7.7.42"/>
    </reaction>
</comment>
<evidence type="ECO:0000256" key="5">
    <source>
        <dbReference type="ARBA" id="ARBA00022842"/>
    </source>
</evidence>
<evidence type="ECO:0000259" key="8">
    <source>
        <dbReference type="Pfam" id="PF03710"/>
    </source>
</evidence>
<dbReference type="Pfam" id="PF08335">
    <property type="entry name" value="GlnD_UR_UTase"/>
    <property type="match status" value="1"/>
</dbReference>
<name>A0ABU0C1V9_9BRAD</name>
<dbReference type="Gene3D" id="3.30.460.10">
    <property type="entry name" value="Beta Polymerase, domain 2"/>
    <property type="match status" value="2"/>
</dbReference>